<feature type="signal peptide" evidence="3">
    <location>
        <begin position="1"/>
        <end position="22"/>
    </location>
</feature>
<dbReference type="SMART" id="SM00208">
    <property type="entry name" value="TNFR"/>
    <property type="match status" value="1"/>
</dbReference>
<evidence type="ECO:0000256" key="1">
    <source>
        <dbReference type="PROSITE-ProRule" id="PRU00206"/>
    </source>
</evidence>
<dbReference type="AlphaFoldDB" id="A0ABD3U3K4"/>
<feature type="domain" description="TNFR-Cys" evidence="4">
    <location>
        <begin position="23"/>
        <end position="61"/>
    </location>
</feature>
<reference evidence="5 6" key="1">
    <citation type="submission" date="2024-11" db="EMBL/GenBank/DDBJ databases">
        <title>Chromosome-level genome assembly of the freshwater bivalve Anodonta woodiana.</title>
        <authorList>
            <person name="Chen X."/>
        </authorList>
    </citation>
    <scope>NUCLEOTIDE SEQUENCE [LARGE SCALE GENOMIC DNA]</scope>
    <source>
        <strain evidence="5">MN2024</strain>
        <tissue evidence="5">Gills</tissue>
    </source>
</reference>
<organism evidence="5 6">
    <name type="scientific">Sinanodonta woodiana</name>
    <name type="common">Chinese pond mussel</name>
    <name type="synonym">Anodonta woodiana</name>
    <dbReference type="NCBI Taxonomy" id="1069815"/>
    <lineage>
        <taxon>Eukaryota</taxon>
        <taxon>Metazoa</taxon>
        <taxon>Spiralia</taxon>
        <taxon>Lophotrochozoa</taxon>
        <taxon>Mollusca</taxon>
        <taxon>Bivalvia</taxon>
        <taxon>Autobranchia</taxon>
        <taxon>Heteroconchia</taxon>
        <taxon>Palaeoheterodonta</taxon>
        <taxon>Unionida</taxon>
        <taxon>Unionoidea</taxon>
        <taxon>Unionidae</taxon>
        <taxon>Unioninae</taxon>
        <taxon>Sinanodonta</taxon>
    </lineage>
</organism>
<keyword evidence="2" id="KW-0812">Transmembrane</keyword>
<evidence type="ECO:0000313" key="6">
    <source>
        <dbReference type="Proteomes" id="UP001634394"/>
    </source>
</evidence>
<feature type="chain" id="PRO_5044869466" description="TNFR-Cys domain-containing protein" evidence="3">
    <location>
        <begin position="23"/>
        <end position="169"/>
    </location>
</feature>
<comment type="caution">
    <text evidence="5">The sequence shown here is derived from an EMBL/GenBank/DDBJ whole genome shotgun (WGS) entry which is preliminary data.</text>
</comment>
<evidence type="ECO:0000256" key="3">
    <source>
        <dbReference type="SAM" id="SignalP"/>
    </source>
</evidence>
<evidence type="ECO:0000259" key="4">
    <source>
        <dbReference type="PROSITE" id="PS50050"/>
    </source>
</evidence>
<feature type="disulfide bond" evidence="1">
    <location>
        <begin position="43"/>
        <end position="61"/>
    </location>
</feature>
<keyword evidence="2" id="KW-1133">Transmembrane helix</keyword>
<evidence type="ECO:0000256" key="2">
    <source>
        <dbReference type="SAM" id="Phobius"/>
    </source>
</evidence>
<keyword evidence="2" id="KW-0472">Membrane</keyword>
<keyword evidence="6" id="KW-1185">Reference proteome</keyword>
<dbReference type="Proteomes" id="UP001634394">
    <property type="component" value="Unassembled WGS sequence"/>
</dbReference>
<feature type="repeat" description="TNFR-Cys" evidence="1">
    <location>
        <begin position="23"/>
        <end position="61"/>
    </location>
</feature>
<sequence length="169" mass="19053">MLSITSTYFIFGFLLPLLECFADCPIGSYTEKSTGYCIRCSKCVDNQIVREQCTRTKDTVCGPFKEFNTFVQSDKLNGHTYSQKALTVIQRLKARNSSTGVYSENNDVLKAGDYVWYHVTIVLIALLCFTCIVIGVLVIVACRTYRRNRGDESSEEEWSGLAKSSDYVT</sequence>
<keyword evidence="3" id="KW-0732">Signal</keyword>
<accession>A0ABD3U3K4</accession>
<proteinExistence type="predicted"/>
<dbReference type="PROSITE" id="PS50050">
    <property type="entry name" value="TNFR_NGFR_2"/>
    <property type="match status" value="1"/>
</dbReference>
<dbReference type="Gene3D" id="2.10.50.10">
    <property type="entry name" value="Tumor Necrosis Factor Receptor, subunit A, domain 2"/>
    <property type="match status" value="1"/>
</dbReference>
<protein>
    <recommendedName>
        <fullName evidence="4">TNFR-Cys domain-containing protein</fullName>
    </recommendedName>
</protein>
<dbReference type="EMBL" id="JBJQND010000017">
    <property type="protein sequence ID" value="KAL3843188.1"/>
    <property type="molecule type" value="Genomic_DNA"/>
</dbReference>
<feature type="transmembrane region" description="Helical" evidence="2">
    <location>
        <begin position="115"/>
        <end position="140"/>
    </location>
</feature>
<name>A0ABD3U3K4_SINWO</name>
<comment type="caution">
    <text evidence="1">Lacks conserved residue(s) required for the propagation of feature annotation.</text>
</comment>
<dbReference type="PROSITE" id="PS00652">
    <property type="entry name" value="TNFR_NGFR_1"/>
    <property type="match status" value="1"/>
</dbReference>
<evidence type="ECO:0000313" key="5">
    <source>
        <dbReference type="EMBL" id="KAL3843188.1"/>
    </source>
</evidence>
<feature type="disulfide bond" evidence="1">
    <location>
        <begin position="40"/>
        <end position="53"/>
    </location>
</feature>
<dbReference type="Pfam" id="PF00020">
    <property type="entry name" value="TNFR_c6"/>
    <property type="match status" value="1"/>
</dbReference>
<dbReference type="InterPro" id="IPR001368">
    <property type="entry name" value="TNFR/NGFR_Cys_rich_reg"/>
</dbReference>
<keyword evidence="1" id="KW-1015">Disulfide bond</keyword>
<gene>
    <name evidence="5" type="ORF">ACJMK2_021138</name>
</gene>